<evidence type="ECO:0000313" key="8">
    <source>
        <dbReference type="EMBL" id="VDO51908.1"/>
    </source>
</evidence>
<reference evidence="10" key="1">
    <citation type="submission" date="2016-06" db="UniProtKB">
        <authorList>
            <consortium name="WormBaseParasite"/>
        </authorList>
    </citation>
    <scope>IDENTIFICATION</scope>
</reference>
<dbReference type="GO" id="GO:0016192">
    <property type="term" value="P:vesicle-mediated transport"/>
    <property type="evidence" value="ECO:0007669"/>
    <property type="project" value="UniProtKB-ARBA"/>
</dbReference>
<dbReference type="CDD" id="cd11772">
    <property type="entry name" value="SH3_OSTF1"/>
    <property type="match status" value="1"/>
</dbReference>
<dbReference type="SUPFAM" id="SSF50044">
    <property type="entry name" value="SH3-domain"/>
    <property type="match status" value="1"/>
</dbReference>
<keyword evidence="5" id="KW-0040">ANK repeat</keyword>
<dbReference type="Gene3D" id="2.30.30.40">
    <property type="entry name" value="SH3 Domains"/>
    <property type="match status" value="1"/>
</dbReference>
<evidence type="ECO:0000256" key="5">
    <source>
        <dbReference type="ARBA" id="ARBA00023043"/>
    </source>
</evidence>
<evidence type="ECO:0000256" key="2">
    <source>
        <dbReference type="ARBA" id="ARBA00022443"/>
    </source>
</evidence>
<keyword evidence="2 6" id="KW-0728">SH3 domain</keyword>
<dbReference type="PANTHER" id="PTHR24155:SF10">
    <property type="entry name" value="OSTEOCLAST-STIMULATING FACTOR 1"/>
    <property type="match status" value="1"/>
</dbReference>
<keyword evidence="9" id="KW-1185">Reference proteome</keyword>
<dbReference type="EMBL" id="UZAJ01008077">
    <property type="protein sequence ID" value="VDO51908.1"/>
    <property type="molecule type" value="Genomic_DNA"/>
</dbReference>
<evidence type="ECO:0000313" key="9">
    <source>
        <dbReference type="Proteomes" id="UP000267606"/>
    </source>
</evidence>
<evidence type="ECO:0000256" key="4">
    <source>
        <dbReference type="ARBA" id="ARBA00022737"/>
    </source>
</evidence>
<dbReference type="InterPro" id="IPR001452">
    <property type="entry name" value="SH3_domain"/>
</dbReference>
<dbReference type="AlphaFoldDB" id="A0A183HJF6"/>
<dbReference type="PANTHER" id="PTHR24155">
    <property type="entry name" value="OSTEOCLAST-STIMULATING FACTOR 1"/>
    <property type="match status" value="1"/>
</dbReference>
<dbReference type="PRINTS" id="PR01887">
    <property type="entry name" value="SPECTRNALPHA"/>
</dbReference>
<comment type="subcellular location">
    <subcellularLocation>
        <location evidence="1">Cytoplasm</location>
    </subcellularLocation>
</comment>
<dbReference type="SMART" id="SM00326">
    <property type="entry name" value="SH3"/>
    <property type="match status" value="1"/>
</dbReference>
<gene>
    <name evidence="8" type="ORF">OFLC_LOCUS7620</name>
</gene>
<dbReference type="Proteomes" id="UP000267606">
    <property type="component" value="Unassembled WGS sequence"/>
</dbReference>
<reference evidence="8 9" key="2">
    <citation type="submission" date="2018-11" db="EMBL/GenBank/DDBJ databases">
        <authorList>
            <consortium name="Pathogen Informatics"/>
        </authorList>
    </citation>
    <scope>NUCLEOTIDE SEQUENCE [LARGE SCALE GENOMIC DNA]</scope>
</reference>
<evidence type="ECO:0000313" key="10">
    <source>
        <dbReference type="WBParaSite" id="OFLC_0000761701-mRNA-1"/>
    </source>
</evidence>
<sequence length="130" mass="14964">MTESRPPRPAPKPGRVTVYRALYDYTAQNDNELSFNEGDLLYVSDSSNDAQWWPARCRNQTGLIPRNYVMTAEYIEYPLHDAAKRGNMECVKECLDNAVSFVYFYIFVNFCLMLKNLHIDSVDGTGTYLT</sequence>
<evidence type="ECO:0000256" key="1">
    <source>
        <dbReference type="ARBA" id="ARBA00004496"/>
    </source>
</evidence>
<name>A0A183HJF6_9BILA</name>
<feature type="domain" description="SH3" evidence="7">
    <location>
        <begin position="14"/>
        <end position="74"/>
    </location>
</feature>
<evidence type="ECO:0000256" key="3">
    <source>
        <dbReference type="ARBA" id="ARBA00022490"/>
    </source>
</evidence>
<protein>
    <submittedName>
        <fullName evidence="10">SH3 domain-containing protein</fullName>
    </submittedName>
</protein>
<dbReference type="Pfam" id="PF00018">
    <property type="entry name" value="SH3_1"/>
    <property type="match status" value="1"/>
</dbReference>
<dbReference type="PRINTS" id="PR00452">
    <property type="entry name" value="SH3DOMAIN"/>
</dbReference>
<organism evidence="10">
    <name type="scientific">Onchocerca flexuosa</name>
    <dbReference type="NCBI Taxonomy" id="387005"/>
    <lineage>
        <taxon>Eukaryota</taxon>
        <taxon>Metazoa</taxon>
        <taxon>Ecdysozoa</taxon>
        <taxon>Nematoda</taxon>
        <taxon>Chromadorea</taxon>
        <taxon>Rhabditida</taxon>
        <taxon>Spirurina</taxon>
        <taxon>Spiruromorpha</taxon>
        <taxon>Filarioidea</taxon>
        <taxon>Onchocercidae</taxon>
        <taxon>Onchocerca</taxon>
    </lineage>
</organism>
<proteinExistence type="predicted"/>
<keyword evidence="4" id="KW-0677">Repeat</keyword>
<evidence type="ECO:0000256" key="6">
    <source>
        <dbReference type="PROSITE-ProRule" id="PRU00192"/>
    </source>
</evidence>
<keyword evidence="3" id="KW-0963">Cytoplasm</keyword>
<evidence type="ECO:0000259" key="7">
    <source>
        <dbReference type="PROSITE" id="PS50002"/>
    </source>
</evidence>
<dbReference type="InterPro" id="IPR036028">
    <property type="entry name" value="SH3-like_dom_sf"/>
</dbReference>
<dbReference type="FunFam" id="2.30.30.40:FF:000072">
    <property type="entry name" value="Unconventional Myosin IB"/>
    <property type="match status" value="1"/>
</dbReference>
<dbReference type="WBParaSite" id="OFLC_0000761701-mRNA-1">
    <property type="protein sequence ID" value="OFLC_0000761701-mRNA-1"/>
    <property type="gene ID" value="OFLC_0000761701"/>
</dbReference>
<dbReference type="STRING" id="387005.A0A183HJF6"/>
<dbReference type="GO" id="GO:0007165">
    <property type="term" value="P:signal transduction"/>
    <property type="evidence" value="ECO:0007669"/>
    <property type="project" value="TreeGrafter"/>
</dbReference>
<accession>A0A183HJF6</accession>
<dbReference type="GO" id="GO:0005737">
    <property type="term" value="C:cytoplasm"/>
    <property type="evidence" value="ECO:0007669"/>
    <property type="project" value="UniProtKB-SubCell"/>
</dbReference>
<dbReference type="PROSITE" id="PS50002">
    <property type="entry name" value="SH3"/>
    <property type="match status" value="1"/>
</dbReference>